<proteinExistence type="predicted"/>
<dbReference type="RefSeq" id="WP_005462971.1">
    <property type="nucleotide sequence ID" value="NZ_CM001484.1"/>
</dbReference>
<reference evidence="1 2" key="1">
    <citation type="submission" date="2011-09" db="EMBL/GenBank/DDBJ databases">
        <authorList>
            <consortium name="US DOE Joint Genome Institute (JGI-PGF)"/>
            <person name="Lucas S."/>
            <person name="Han J."/>
            <person name="Lapidus A."/>
            <person name="Cheng J.-F."/>
            <person name="Goodwin L."/>
            <person name="Pitluck S."/>
            <person name="Peters L."/>
            <person name="Land M.L."/>
            <person name="Hauser L."/>
            <person name="Brambilla E."/>
            <person name="Klenk H.-P."/>
            <person name="Woyke T.J."/>
        </authorList>
    </citation>
    <scope>NUCLEOTIDE SEQUENCE [LARGE SCALE GENOMIC DNA]</scope>
    <source>
        <strain evidence="1 2">K62</strain>
    </source>
</reference>
<sequence length="153" mass="16628">MSSAGAEVRGLAERLVKVVRRDDVEGLSALLTRVVSPPDDRLYEPVLAELVTAVVRELRRDDADEGQPRGTYTADLVDADHNDVPIDEVDPALRAVLRAVLAQLNGDVDDARFQLSLVAADPEPLARLDALWHALLWVSVLDDSATDRGADPN</sequence>
<organism evidence="1 2">
    <name type="scientific">Saccharomonospora glauca K62</name>
    <dbReference type="NCBI Taxonomy" id="928724"/>
    <lineage>
        <taxon>Bacteria</taxon>
        <taxon>Bacillati</taxon>
        <taxon>Actinomycetota</taxon>
        <taxon>Actinomycetes</taxon>
        <taxon>Pseudonocardiales</taxon>
        <taxon>Pseudonocardiaceae</taxon>
        <taxon>Saccharomonospora</taxon>
    </lineage>
</organism>
<dbReference type="AlphaFoldDB" id="I1D065"/>
<keyword evidence="2" id="KW-1185">Reference proteome</keyword>
<dbReference type="eggNOG" id="ENOG5032A6T">
    <property type="taxonomic scope" value="Bacteria"/>
</dbReference>
<dbReference type="OrthoDB" id="3627316at2"/>
<gene>
    <name evidence="1" type="ORF">SacglDRAFT_01416</name>
</gene>
<protein>
    <submittedName>
        <fullName evidence="1">Uncharacterized protein</fullName>
    </submittedName>
</protein>
<reference evidence="2" key="2">
    <citation type="submission" date="2012-01" db="EMBL/GenBank/DDBJ databases">
        <title>Noncontiguous Finished sequence of chromosome of Saccharomonospora glauca K62.</title>
        <authorList>
            <consortium name="US DOE Joint Genome Institute"/>
            <person name="Lucas S."/>
            <person name="Han J."/>
            <person name="Lapidus A."/>
            <person name="Cheng J.-F."/>
            <person name="Goodwin L."/>
            <person name="Pitluck S."/>
            <person name="Peters L."/>
            <person name="Mikhailova N."/>
            <person name="Held B."/>
            <person name="Detter J.C."/>
            <person name="Han C."/>
            <person name="Tapia R."/>
            <person name="Land M."/>
            <person name="Hauser L."/>
            <person name="Kyrpides N."/>
            <person name="Ivanova N."/>
            <person name="Pagani I."/>
            <person name="Brambilla E.-M."/>
            <person name="Klenk H.-P."/>
            <person name="Woyke T."/>
        </authorList>
    </citation>
    <scope>NUCLEOTIDE SEQUENCE [LARGE SCALE GENOMIC DNA]</scope>
    <source>
        <strain evidence="2">K62</strain>
    </source>
</reference>
<dbReference type="STRING" id="928724.SacglDRAFT_01416"/>
<accession>I1D065</accession>
<dbReference type="EMBL" id="CM001484">
    <property type="protein sequence ID" value="EIE98339.1"/>
    <property type="molecule type" value="Genomic_DNA"/>
</dbReference>
<name>I1D065_9PSEU</name>
<evidence type="ECO:0000313" key="1">
    <source>
        <dbReference type="EMBL" id="EIE98339.1"/>
    </source>
</evidence>
<dbReference type="HOGENOM" id="CLU_1711961_0_0_11"/>
<dbReference type="Proteomes" id="UP000005087">
    <property type="component" value="Chromosome"/>
</dbReference>
<evidence type="ECO:0000313" key="2">
    <source>
        <dbReference type="Proteomes" id="UP000005087"/>
    </source>
</evidence>